<evidence type="ECO:0000313" key="2">
    <source>
        <dbReference type="EMBL" id="CUQ78325.1"/>
    </source>
</evidence>
<dbReference type="Proteomes" id="UP000481964">
    <property type="component" value="Unassembled WGS sequence"/>
</dbReference>
<evidence type="ECO:0000313" key="5">
    <source>
        <dbReference type="EMBL" id="RHD06846.1"/>
    </source>
</evidence>
<feature type="transmembrane region" description="Helical" evidence="1">
    <location>
        <begin position="6"/>
        <end position="31"/>
    </location>
</feature>
<dbReference type="Proteomes" id="UP000095780">
    <property type="component" value="Unassembled WGS sequence"/>
</dbReference>
<dbReference type="RefSeq" id="WP_022098444.1">
    <property type="nucleotide sequence ID" value="NZ_CABIXW010000006.1"/>
</dbReference>
<evidence type="ECO:0000313" key="4">
    <source>
        <dbReference type="EMBL" id="MSC57625.1"/>
    </source>
</evidence>
<feature type="transmembrane region" description="Helical" evidence="1">
    <location>
        <begin position="69"/>
        <end position="90"/>
    </location>
</feature>
<reference evidence="4 9" key="3">
    <citation type="journal article" date="2019" name="Nat. Med.">
        <title>A library of human gut bacterial isolates paired with longitudinal multiomics data enables mechanistic microbiome research.</title>
        <authorList>
            <person name="Poyet M."/>
            <person name="Groussin M."/>
            <person name="Gibbons S.M."/>
            <person name="Avila-Pacheco J."/>
            <person name="Jiang X."/>
            <person name="Kearney S.M."/>
            <person name="Perrotta A.R."/>
            <person name="Berdy B."/>
            <person name="Zhao S."/>
            <person name="Lieberman T.D."/>
            <person name="Swanson P.K."/>
            <person name="Smith M."/>
            <person name="Roesemann S."/>
            <person name="Alexander J.E."/>
            <person name="Rich S.A."/>
            <person name="Livny J."/>
            <person name="Vlamakis H."/>
            <person name="Clish C."/>
            <person name="Bullock K."/>
            <person name="Deik A."/>
            <person name="Scott J."/>
            <person name="Pierce K.A."/>
            <person name="Xavier R.J."/>
            <person name="Alm E.J."/>
        </authorList>
    </citation>
    <scope>NUCLEOTIDE SEQUENCE [LARGE SCALE GENOMIC DNA]</scope>
    <source>
        <strain evidence="4 9">BIOML-A1</strain>
    </source>
</reference>
<evidence type="ECO:0008006" key="10">
    <source>
        <dbReference type="Google" id="ProtNLM"/>
    </source>
</evidence>
<dbReference type="EMBL" id="CZBV01000006">
    <property type="protein sequence ID" value="CUQ88076.1"/>
    <property type="molecule type" value="Genomic_DNA"/>
</dbReference>
<organism evidence="3 7">
    <name type="scientific">Lachnospira eligens</name>
    <dbReference type="NCBI Taxonomy" id="39485"/>
    <lineage>
        <taxon>Bacteria</taxon>
        <taxon>Bacillati</taxon>
        <taxon>Bacillota</taxon>
        <taxon>Clostridia</taxon>
        <taxon>Lachnospirales</taxon>
        <taxon>Lachnospiraceae</taxon>
        <taxon>Lachnospira</taxon>
    </lineage>
</organism>
<dbReference type="Proteomes" id="UP000095621">
    <property type="component" value="Unassembled WGS sequence"/>
</dbReference>
<keyword evidence="1" id="KW-1133">Transmembrane helix</keyword>
<proteinExistence type="predicted"/>
<keyword evidence="1" id="KW-0812">Transmembrane</keyword>
<reference evidence="6 7" key="1">
    <citation type="submission" date="2015-09" db="EMBL/GenBank/DDBJ databases">
        <authorList>
            <consortium name="Pathogen Informatics"/>
        </authorList>
    </citation>
    <scope>NUCLEOTIDE SEQUENCE [LARGE SCALE GENOMIC DNA]</scope>
    <source>
        <strain evidence="2 6">2789STDY5834875</strain>
        <strain evidence="3 7">2789STDY5834878</strain>
    </source>
</reference>
<feature type="transmembrane region" description="Helical" evidence="1">
    <location>
        <begin position="111"/>
        <end position="133"/>
    </location>
</feature>
<dbReference type="AlphaFoldDB" id="A0A174ZVI8"/>
<dbReference type="OrthoDB" id="9790504at2"/>
<dbReference type="EMBL" id="QSIS01000017">
    <property type="protein sequence ID" value="RHD06846.1"/>
    <property type="molecule type" value="Genomic_DNA"/>
</dbReference>
<name>A0A174ZVI8_9FIRM</name>
<sequence length="135" mass="14046">MIAVIIFIGAMSGVFTAAGLFALITSVGVINRYADVSGTSRHVSLYEECIIIGATAANAVYVLGITVRIGMTGCIIFGLISGIFIGTFLISLAETVKALPIFVHRAKAGTGLGFIVAATAAGKALGQLVYYLYMY</sequence>
<evidence type="ECO:0000313" key="3">
    <source>
        <dbReference type="EMBL" id="CUQ88076.1"/>
    </source>
</evidence>
<protein>
    <recommendedName>
        <fullName evidence="10">Stage V sporulation protein AB</fullName>
    </recommendedName>
</protein>
<dbReference type="EMBL" id="CZBU01000004">
    <property type="protein sequence ID" value="CUQ78325.1"/>
    <property type="molecule type" value="Genomic_DNA"/>
</dbReference>
<dbReference type="EMBL" id="WKRD01000006">
    <property type="protein sequence ID" value="MSC57625.1"/>
    <property type="molecule type" value="Genomic_DNA"/>
</dbReference>
<dbReference type="Pfam" id="PF13782">
    <property type="entry name" value="SpoVAB"/>
    <property type="match status" value="1"/>
</dbReference>
<evidence type="ECO:0000313" key="6">
    <source>
        <dbReference type="Proteomes" id="UP000095621"/>
    </source>
</evidence>
<reference evidence="5 8" key="2">
    <citation type="submission" date="2018-08" db="EMBL/GenBank/DDBJ databases">
        <title>A genome reference for cultivated species of the human gut microbiota.</title>
        <authorList>
            <person name="Zou Y."/>
            <person name="Xue W."/>
            <person name="Luo G."/>
        </authorList>
    </citation>
    <scope>NUCLEOTIDE SEQUENCE [LARGE SCALE GENOMIC DNA]</scope>
    <source>
        <strain evidence="5 8">AM32-2AC</strain>
    </source>
</reference>
<accession>A0A174ZVI8</accession>
<dbReference type="Proteomes" id="UP000284794">
    <property type="component" value="Unassembled WGS sequence"/>
</dbReference>
<keyword evidence="1" id="KW-0472">Membrane</keyword>
<dbReference type="InterPro" id="IPR020144">
    <property type="entry name" value="SpoVAB"/>
</dbReference>
<evidence type="ECO:0000256" key="1">
    <source>
        <dbReference type="SAM" id="Phobius"/>
    </source>
</evidence>
<evidence type="ECO:0000313" key="9">
    <source>
        <dbReference type="Proteomes" id="UP000481964"/>
    </source>
</evidence>
<feature type="transmembrane region" description="Helical" evidence="1">
    <location>
        <begin position="43"/>
        <end position="63"/>
    </location>
</feature>
<evidence type="ECO:0000313" key="7">
    <source>
        <dbReference type="Proteomes" id="UP000095780"/>
    </source>
</evidence>
<gene>
    <name evidence="5" type="ORF">DW811_11420</name>
    <name evidence="2" type="ORF">ERS852490_02021</name>
    <name evidence="3" type="ORF">ERS852492_02175</name>
    <name evidence="4" type="ORF">GKE48_09260</name>
</gene>
<evidence type="ECO:0000313" key="8">
    <source>
        <dbReference type="Proteomes" id="UP000284794"/>
    </source>
</evidence>